<name>A0A6A2ZGI1_HIBSY</name>
<evidence type="ECO:0000313" key="2">
    <source>
        <dbReference type="Proteomes" id="UP000436088"/>
    </source>
</evidence>
<accession>A0A6A2ZGI1</accession>
<evidence type="ECO:0000313" key="1">
    <source>
        <dbReference type="EMBL" id="KAE8690666.1"/>
    </source>
</evidence>
<gene>
    <name evidence="1" type="ORF">F3Y22_tig00110893pilonHSYRG00253</name>
</gene>
<dbReference type="AlphaFoldDB" id="A0A6A2ZGI1"/>
<proteinExistence type="predicted"/>
<reference evidence="1" key="1">
    <citation type="submission" date="2019-09" db="EMBL/GenBank/DDBJ databases">
        <title>Draft genome information of white flower Hibiscus syriacus.</title>
        <authorList>
            <person name="Kim Y.-M."/>
        </authorList>
    </citation>
    <scope>NUCLEOTIDE SEQUENCE [LARGE SCALE GENOMIC DNA]</scope>
    <source>
        <strain evidence="1">YM2019G1</strain>
    </source>
</reference>
<dbReference type="EMBL" id="VEPZ02001150">
    <property type="protein sequence ID" value="KAE8690666.1"/>
    <property type="molecule type" value="Genomic_DNA"/>
</dbReference>
<comment type="caution">
    <text evidence="1">The sequence shown here is derived from an EMBL/GenBank/DDBJ whole genome shotgun (WGS) entry which is preliminary data.</text>
</comment>
<protein>
    <submittedName>
        <fullName evidence="1">Uncharacterized protein</fullName>
    </submittedName>
</protein>
<keyword evidence="2" id="KW-1185">Reference proteome</keyword>
<sequence>MVQCNIELETSITVLGACISYPSKSIPCGHPNEPLPPTTANSITSSLARAISVAGYRENKPKELPLNLPLGSSIAIKVRNRPALVMLGRAIGSAAGFLPLRISWKKKWSRSSSPIEEEA</sequence>
<organism evidence="1 2">
    <name type="scientific">Hibiscus syriacus</name>
    <name type="common">Rose of Sharon</name>
    <dbReference type="NCBI Taxonomy" id="106335"/>
    <lineage>
        <taxon>Eukaryota</taxon>
        <taxon>Viridiplantae</taxon>
        <taxon>Streptophyta</taxon>
        <taxon>Embryophyta</taxon>
        <taxon>Tracheophyta</taxon>
        <taxon>Spermatophyta</taxon>
        <taxon>Magnoliopsida</taxon>
        <taxon>eudicotyledons</taxon>
        <taxon>Gunneridae</taxon>
        <taxon>Pentapetalae</taxon>
        <taxon>rosids</taxon>
        <taxon>malvids</taxon>
        <taxon>Malvales</taxon>
        <taxon>Malvaceae</taxon>
        <taxon>Malvoideae</taxon>
        <taxon>Hibiscus</taxon>
    </lineage>
</organism>
<dbReference type="Proteomes" id="UP000436088">
    <property type="component" value="Unassembled WGS sequence"/>
</dbReference>